<dbReference type="EMBL" id="ML769391">
    <property type="protein sequence ID" value="KAE9408327.1"/>
    <property type="molecule type" value="Genomic_DNA"/>
</dbReference>
<accession>A0A6A4IGX1</accession>
<feature type="region of interest" description="Disordered" evidence="1">
    <location>
        <begin position="1"/>
        <end position="34"/>
    </location>
</feature>
<reference evidence="2" key="1">
    <citation type="journal article" date="2019" name="Environ. Microbiol.">
        <title>Fungal ecological strategies reflected in gene transcription - a case study of two litter decomposers.</title>
        <authorList>
            <person name="Barbi F."/>
            <person name="Kohler A."/>
            <person name="Barry K."/>
            <person name="Baskaran P."/>
            <person name="Daum C."/>
            <person name="Fauchery L."/>
            <person name="Ihrmark K."/>
            <person name="Kuo A."/>
            <person name="LaButti K."/>
            <person name="Lipzen A."/>
            <person name="Morin E."/>
            <person name="Grigoriev I.V."/>
            <person name="Henrissat B."/>
            <person name="Lindahl B."/>
            <person name="Martin F."/>
        </authorList>
    </citation>
    <scope>NUCLEOTIDE SEQUENCE</scope>
    <source>
        <strain evidence="2">JB14</strain>
    </source>
</reference>
<keyword evidence="3" id="KW-1185">Reference proteome</keyword>
<gene>
    <name evidence="2" type="ORF">BT96DRAFT_985672</name>
</gene>
<protein>
    <submittedName>
        <fullName evidence="2">Uncharacterized protein</fullName>
    </submittedName>
</protein>
<proteinExistence type="predicted"/>
<sequence>MTTPDMPRANSESTSKPYNESGPDTELLPGHIPPGYQSWSKVWIPKTNRDSGQEEEDSPLIKPTIHELEYDDEYDKQAINDLITHVEATWYKNASEDIVKYDLFSPDLDGY</sequence>
<evidence type="ECO:0000313" key="2">
    <source>
        <dbReference type="EMBL" id="KAE9408327.1"/>
    </source>
</evidence>
<organism evidence="2 3">
    <name type="scientific">Gymnopus androsaceus JB14</name>
    <dbReference type="NCBI Taxonomy" id="1447944"/>
    <lineage>
        <taxon>Eukaryota</taxon>
        <taxon>Fungi</taxon>
        <taxon>Dikarya</taxon>
        <taxon>Basidiomycota</taxon>
        <taxon>Agaricomycotina</taxon>
        <taxon>Agaricomycetes</taxon>
        <taxon>Agaricomycetidae</taxon>
        <taxon>Agaricales</taxon>
        <taxon>Marasmiineae</taxon>
        <taxon>Omphalotaceae</taxon>
        <taxon>Gymnopus</taxon>
    </lineage>
</organism>
<evidence type="ECO:0000256" key="1">
    <source>
        <dbReference type="SAM" id="MobiDB-lite"/>
    </source>
</evidence>
<dbReference type="Proteomes" id="UP000799118">
    <property type="component" value="Unassembled WGS sequence"/>
</dbReference>
<name>A0A6A4IGX1_9AGAR</name>
<evidence type="ECO:0000313" key="3">
    <source>
        <dbReference type="Proteomes" id="UP000799118"/>
    </source>
</evidence>
<dbReference type="AlphaFoldDB" id="A0A6A4IGX1"/>